<evidence type="ECO:0000313" key="6">
    <source>
        <dbReference type="Proteomes" id="UP000801428"/>
    </source>
</evidence>
<dbReference type="SFLD" id="SFLDS00019">
    <property type="entry name" value="Glutathione_Transferase_(cytos"/>
    <property type="match status" value="1"/>
</dbReference>
<comment type="similarity">
    <text evidence="1 2">Belongs to the GST superfamily.</text>
</comment>
<evidence type="ECO:0000313" key="5">
    <source>
        <dbReference type="EMBL" id="KAF3008697.1"/>
    </source>
</evidence>
<proteinExistence type="inferred from homology"/>
<dbReference type="PROSITE" id="PS50404">
    <property type="entry name" value="GST_NTER"/>
    <property type="match status" value="1"/>
</dbReference>
<dbReference type="SUPFAM" id="SSF47616">
    <property type="entry name" value="GST C-terminal domain-like"/>
    <property type="match status" value="1"/>
</dbReference>
<dbReference type="Gene3D" id="3.40.30.10">
    <property type="entry name" value="Glutaredoxin"/>
    <property type="match status" value="1"/>
</dbReference>
<dbReference type="Proteomes" id="UP000801428">
    <property type="component" value="Unassembled WGS sequence"/>
</dbReference>
<dbReference type="SUPFAM" id="SSF52833">
    <property type="entry name" value="Thioredoxin-like"/>
    <property type="match status" value="1"/>
</dbReference>
<dbReference type="PANTHER" id="PTHR44051">
    <property type="entry name" value="GLUTATHIONE S-TRANSFERASE-RELATED"/>
    <property type="match status" value="1"/>
</dbReference>
<reference evidence="5" key="1">
    <citation type="submission" date="2019-04" db="EMBL/GenBank/DDBJ databases">
        <title>Sequencing of skin fungus with MAO and IRED activity.</title>
        <authorList>
            <person name="Marsaioli A.J."/>
            <person name="Bonatto J.M.C."/>
            <person name="Reis Junior O."/>
        </authorList>
    </citation>
    <scope>NUCLEOTIDE SEQUENCE</scope>
    <source>
        <strain evidence="5">30M1</strain>
    </source>
</reference>
<evidence type="ECO:0008006" key="7">
    <source>
        <dbReference type="Google" id="ProtNLM"/>
    </source>
</evidence>
<protein>
    <recommendedName>
        <fullName evidence="7">Glutathione S-transferase</fullName>
    </recommendedName>
</protein>
<dbReference type="InterPro" id="IPR036282">
    <property type="entry name" value="Glutathione-S-Trfase_C_sf"/>
</dbReference>
<dbReference type="Pfam" id="PF00043">
    <property type="entry name" value="GST_C"/>
    <property type="match status" value="1"/>
</dbReference>
<name>A0A9P4WDR3_CURKU</name>
<dbReference type="AlphaFoldDB" id="A0A9P4WDR3"/>
<dbReference type="Gene3D" id="1.20.1050.10">
    <property type="match status" value="1"/>
</dbReference>
<feature type="domain" description="GST N-terminal" evidence="3">
    <location>
        <begin position="8"/>
        <end position="89"/>
    </location>
</feature>
<evidence type="ECO:0000259" key="3">
    <source>
        <dbReference type="PROSITE" id="PS50404"/>
    </source>
</evidence>
<dbReference type="InterPro" id="IPR040079">
    <property type="entry name" value="Glutathione_S-Trfase"/>
</dbReference>
<sequence length="225" mass="25768">MPSTTSSLQPITIYGKHGPNPPKVRMLCEELNIPYKLIDTQFSELKQPDFLAINPNGRMPAIHDPNTNLTLWESGAILEYLAETYDTERKLSFAPGTNEAYLVKQWLFFQVSGQGPYYGQAVWFTKYHSEQIESAKERYYREIERVTGVLDKHLRSQEKGTDGPWLVGGKFTYADLAFVPWQVMLEGGFEGKVNLSEYTAVKDWLERLIKREPIGKVVAEFPGRK</sequence>
<dbReference type="PANTHER" id="PTHR44051:SF23">
    <property type="entry name" value="GLUTATHIONE S-TRANSFERASE-LIKE PROTEIN TPCF"/>
    <property type="match status" value="1"/>
</dbReference>
<comment type="caution">
    <text evidence="5">The sequence shown here is derived from an EMBL/GenBank/DDBJ whole genome shotgun (WGS) entry which is preliminary data.</text>
</comment>
<dbReference type="InterPro" id="IPR036249">
    <property type="entry name" value="Thioredoxin-like_sf"/>
</dbReference>
<dbReference type="SFLD" id="SFLDG00358">
    <property type="entry name" value="Main_(cytGST)"/>
    <property type="match status" value="1"/>
</dbReference>
<dbReference type="InterPro" id="IPR010987">
    <property type="entry name" value="Glutathione-S-Trfase_C-like"/>
</dbReference>
<dbReference type="SFLD" id="SFLDG01151">
    <property type="entry name" value="Main.2:_Nu-like"/>
    <property type="match status" value="1"/>
</dbReference>
<gene>
    <name evidence="5" type="ORF">E8E13_009463</name>
</gene>
<dbReference type="InterPro" id="IPR004046">
    <property type="entry name" value="GST_C"/>
</dbReference>
<accession>A0A9P4WDR3</accession>
<evidence type="ECO:0000256" key="1">
    <source>
        <dbReference type="ARBA" id="ARBA00007409"/>
    </source>
</evidence>
<dbReference type="OrthoDB" id="422574at2759"/>
<evidence type="ECO:0000256" key="2">
    <source>
        <dbReference type="RuleBase" id="RU003494"/>
    </source>
</evidence>
<organism evidence="5 6">
    <name type="scientific">Curvularia kusanoi</name>
    <name type="common">Cochliobolus kusanoi</name>
    <dbReference type="NCBI Taxonomy" id="90978"/>
    <lineage>
        <taxon>Eukaryota</taxon>
        <taxon>Fungi</taxon>
        <taxon>Dikarya</taxon>
        <taxon>Ascomycota</taxon>
        <taxon>Pezizomycotina</taxon>
        <taxon>Dothideomycetes</taxon>
        <taxon>Pleosporomycetidae</taxon>
        <taxon>Pleosporales</taxon>
        <taxon>Pleosporineae</taxon>
        <taxon>Pleosporaceae</taxon>
        <taxon>Curvularia</taxon>
    </lineage>
</organism>
<feature type="domain" description="GST C-terminal" evidence="4">
    <location>
        <begin position="96"/>
        <end position="225"/>
    </location>
</feature>
<dbReference type="CDD" id="cd03048">
    <property type="entry name" value="GST_N_Ure2p_like"/>
    <property type="match status" value="1"/>
</dbReference>
<dbReference type="EMBL" id="SWKU01000003">
    <property type="protein sequence ID" value="KAF3008697.1"/>
    <property type="molecule type" value="Genomic_DNA"/>
</dbReference>
<dbReference type="Pfam" id="PF02798">
    <property type="entry name" value="GST_N"/>
    <property type="match status" value="1"/>
</dbReference>
<dbReference type="InterPro" id="IPR004045">
    <property type="entry name" value="Glutathione_S-Trfase_N"/>
</dbReference>
<keyword evidence="6" id="KW-1185">Reference proteome</keyword>
<dbReference type="PROSITE" id="PS50405">
    <property type="entry name" value="GST_CTER"/>
    <property type="match status" value="1"/>
</dbReference>
<evidence type="ECO:0000259" key="4">
    <source>
        <dbReference type="PROSITE" id="PS50405"/>
    </source>
</evidence>